<keyword evidence="9" id="KW-1185">Reference proteome</keyword>
<dbReference type="AlphaFoldDB" id="A0A4Z1E4Z8"/>
<dbReference type="GO" id="GO:0006085">
    <property type="term" value="P:acetyl-CoA biosynthetic process"/>
    <property type="evidence" value="ECO:0007669"/>
    <property type="project" value="UniProtKB-UniRule"/>
</dbReference>
<dbReference type="GO" id="GO:0000287">
    <property type="term" value="F:magnesium ion binding"/>
    <property type="evidence" value="ECO:0007669"/>
    <property type="project" value="UniProtKB-UniRule"/>
</dbReference>
<dbReference type="InterPro" id="IPR043129">
    <property type="entry name" value="ATPase_NBD"/>
</dbReference>
<keyword evidence="5 6" id="KW-0067">ATP-binding</keyword>
<dbReference type="Proteomes" id="UP000297318">
    <property type="component" value="Unassembled WGS sequence"/>
</dbReference>
<dbReference type="PROSITE" id="PS01075">
    <property type="entry name" value="ACETATE_KINASE_1"/>
    <property type="match status" value="1"/>
</dbReference>
<keyword evidence="6" id="KW-0460">Magnesium</keyword>
<protein>
    <recommendedName>
        <fullName evidence="6">Acetate kinase</fullName>
        <ecNumber evidence="6">2.7.2.1</ecNumber>
    </recommendedName>
    <alternativeName>
        <fullName evidence="6">Acetokinase</fullName>
    </alternativeName>
</protein>
<evidence type="ECO:0000256" key="6">
    <source>
        <dbReference type="HAMAP-Rule" id="MF_00020"/>
    </source>
</evidence>
<dbReference type="GO" id="GO:0005524">
    <property type="term" value="F:ATP binding"/>
    <property type="evidence" value="ECO:0007669"/>
    <property type="project" value="UniProtKB-KW"/>
</dbReference>
<keyword evidence="3 6" id="KW-0547">Nucleotide-binding</keyword>
<evidence type="ECO:0000256" key="4">
    <source>
        <dbReference type="ARBA" id="ARBA00022777"/>
    </source>
</evidence>
<dbReference type="SUPFAM" id="SSF53067">
    <property type="entry name" value="Actin-like ATPase domain"/>
    <property type="match status" value="2"/>
</dbReference>
<comment type="similarity">
    <text evidence="1 6 7">Belongs to the acetokinase family.</text>
</comment>
<organism evidence="8 9">
    <name type="scientific">Serinibacter arcticus</name>
    <dbReference type="NCBI Taxonomy" id="1655435"/>
    <lineage>
        <taxon>Bacteria</taxon>
        <taxon>Bacillati</taxon>
        <taxon>Actinomycetota</taxon>
        <taxon>Actinomycetes</taxon>
        <taxon>Micrococcales</taxon>
        <taxon>Beutenbergiaceae</taxon>
        <taxon>Serinibacter</taxon>
    </lineage>
</organism>
<comment type="subcellular location">
    <subcellularLocation>
        <location evidence="6">Cytoplasm</location>
    </subcellularLocation>
</comment>
<dbReference type="Gene3D" id="3.30.420.40">
    <property type="match status" value="2"/>
</dbReference>
<keyword evidence="4 6" id="KW-0418">Kinase</keyword>
<feature type="binding site" evidence="6">
    <location>
        <begin position="342"/>
        <end position="346"/>
    </location>
    <ligand>
        <name>ATP</name>
        <dbReference type="ChEBI" id="CHEBI:30616"/>
    </ligand>
</feature>
<dbReference type="CDD" id="cd24010">
    <property type="entry name" value="ASKHA_NBD_AcK_PK"/>
    <property type="match status" value="1"/>
</dbReference>
<evidence type="ECO:0000313" key="8">
    <source>
        <dbReference type="EMBL" id="TGO06269.1"/>
    </source>
</evidence>
<keyword evidence="6" id="KW-0963">Cytoplasm</keyword>
<comment type="caution">
    <text evidence="8">The sequence shown here is derived from an EMBL/GenBank/DDBJ whole genome shotgun (WGS) entry which is preliminary data.</text>
</comment>
<evidence type="ECO:0000313" key="9">
    <source>
        <dbReference type="Proteomes" id="UP000297318"/>
    </source>
</evidence>
<sequence length="408" mass="42628">MTTPATPVVHEGRSGRSVLVLNSGSSSLKYQLVDAGSGDALASGIIESVGEASSGVRHDVDGVRTERSLAVADHAAALQVVLGLFDGVGPPLADAGIVAVGHRVVHGGTRFLQAVVIDDAVEADIEALSPLAPLHNPANLTGIRVARRLLPDVPHVAVCDTAFFATLPEAAATYALNAEVARAHQVRRYGAHGTSHRYVSREVASFLGRDVAELNQIVLHLGNGASASAVRGGEAIDTSMGLTPLEGLVMGTRTGDIDPAAVFHLHRNAGLSIDEIDDLFNRRSGVKGLSGVADMRELHALVASGDEGARLALDVYLLRLRKYVGAYHAELGRLDVITFTAGIGENDDTVRAGALAGLAGWGIEVDPERNAVRSSQPRVISPDGARVTVLVVPTNEELEITRQTLAAL</sequence>
<keyword evidence="2 6" id="KW-0808">Transferase</keyword>
<dbReference type="GO" id="GO:0006083">
    <property type="term" value="P:acetate metabolic process"/>
    <property type="evidence" value="ECO:0007669"/>
    <property type="project" value="TreeGrafter"/>
</dbReference>
<dbReference type="HAMAP" id="MF_00020">
    <property type="entry name" value="Acetate_kinase"/>
    <property type="match status" value="1"/>
</dbReference>
<feature type="binding site" evidence="6">
    <location>
        <position position="29"/>
    </location>
    <ligand>
        <name>ATP</name>
        <dbReference type="ChEBI" id="CHEBI:30616"/>
    </ligand>
</feature>
<accession>A0A4Z1E4Z8</accession>
<feature type="site" description="Transition state stabilizer" evidence="6">
    <location>
        <position position="192"/>
    </location>
</feature>
<feature type="binding site" evidence="6">
    <location>
        <begin position="294"/>
        <end position="296"/>
    </location>
    <ligand>
        <name>ATP</name>
        <dbReference type="ChEBI" id="CHEBI:30616"/>
    </ligand>
</feature>
<dbReference type="EC" id="2.7.2.1" evidence="6"/>
<dbReference type="PANTHER" id="PTHR21060:SF15">
    <property type="entry name" value="ACETATE KINASE-RELATED"/>
    <property type="match status" value="1"/>
</dbReference>
<evidence type="ECO:0000256" key="2">
    <source>
        <dbReference type="ARBA" id="ARBA00022679"/>
    </source>
</evidence>
<proteinExistence type="inferred from homology"/>
<dbReference type="PROSITE" id="PS01076">
    <property type="entry name" value="ACETATE_KINASE_2"/>
    <property type="match status" value="1"/>
</dbReference>
<dbReference type="PANTHER" id="PTHR21060">
    <property type="entry name" value="ACETATE KINASE"/>
    <property type="match status" value="1"/>
</dbReference>
<feature type="binding site" evidence="6">
    <location>
        <position position="396"/>
    </location>
    <ligand>
        <name>Mg(2+)</name>
        <dbReference type="ChEBI" id="CHEBI:18420"/>
    </ligand>
</feature>
<name>A0A4Z1E4Z8_9MICO</name>
<feature type="site" description="Transition state stabilizer" evidence="6">
    <location>
        <position position="253"/>
    </location>
</feature>
<dbReference type="InterPro" id="IPR000890">
    <property type="entry name" value="Aliphatic_acid_kin_short-chain"/>
</dbReference>
<dbReference type="GO" id="GO:0005737">
    <property type="term" value="C:cytoplasm"/>
    <property type="evidence" value="ECO:0007669"/>
    <property type="project" value="UniProtKB-SubCell"/>
</dbReference>
<evidence type="ECO:0000256" key="7">
    <source>
        <dbReference type="RuleBase" id="RU003835"/>
    </source>
</evidence>
<dbReference type="PIRSF" id="PIRSF000722">
    <property type="entry name" value="Acetate_prop_kin"/>
    <property type="match status" value="1"/>
</dbReference>
<comment type="catalytic activity">
    <reaction evidence="6">
        <text>acetate + ATP = acetyl phosphate + ADP</text>
        <dbReference type="Rhea" id="RHEA:11352"/>
        <dbReference type="ChEBI" id="CHEBI:22191"/>
        <dbReference type="ChEBI" id="CHEBI:30089"/>
        <dbReference type="ChEBI" id="CHEBI:30616"/>
        <dbReference type="ChEBI" id="CHEBI:456216"/>
        <dbReference type="EC" id="2.7.2.1"/>
    </reaction>
</comment>
<gene>
    <name evidence="6" type="primary">ackA</name>
    <name evidence="8" type="ORF">SERN_0461</name>
</gene>
<evidence type="ECO:0000256" key="1">
    <source>
        <dbReference type="ARBA" id="ARBA00008748"/>
    </source>
</evidence>
<reference evidence="8 9" key="1">
    <citation type="submission" date="2018-11" db="EMBL/GenBank/DDBJ databases">
        <title>Complete genome sequencing of the Actinobacteria Serinibacter sp. K3-2.</title>
        <authorList>
            <person name="Rakitin A.L."/>
            <person name="Beletsky A.V."/>
            <person name="Mardanov A.V."/>
            <person name="Ravin N.V."/>
            <person name="Gromova A.S."/>
            <person name="Filippova S.N."/>
            <person name="Gal'Chenko V.F."/>
        </authorList>
    </citation>
    <scope>NUCLEOTIDE SEQUENCE [LARGE SCALE GENOMIC DNA]</scope>
    <source>
        <strain evidence="8 9">K3-2</strain>
    </source>
</reference>
<dbReference type="UniPathway" id="UPA00340">
    <property type="reaction ID" value="UER00458"/>
</dbReference>
<evidence type="ECO:0000256" key="3">
    <source>
        <dbReference type="ARBA" id="ARBA00022741"/>
    </source>
</evidence>
<comment type="pathway">
    <text evidence="6">Metabolic intermediate biosynthesis; acetyl-CoA biosynthesis; acetyl-CoA from acetate: step 1/2.</text>
</comment>
<comment type="function">
    <text evidence="6">Catalyzes the formation of acetyl phosphate from acetate and ATP. Can also catalyze the reverse reaction.</text>
</comment>
<feature type="active site" description="Proton donor/acceptor" evidence="6">
    <location>
        <position position="160"/>
    </location>
</feature>
<dbReference type="GO" id="GO:0008776">
    <property type="term" value="F:acetate kinase activity"/>
    <property type="evidence" value="ECO:0007669"/>
    <property type="project" value="UniProtKB-UniRule"/>
</dbReference>
<dbReference type="EMBL" id="RHPJ01000001">
    <property type="protein sequence ID" value="TGO06269.1"/>
    <property type="molecule type" value="Genomic_DNA"/>
</dbReference>
<dbReference type="NCBIfam" id="TIGR00016">
    <property type="entry name" value="ackA"/>
    <property type="match status" value="1"/>
</dbReference>
<comment type="cofactor">
    <cofactor evidence="6">
        <name>Mg(2+)</name>
        <dbReference type="ChEBI" id="CHEBI:18420"/>
    </cofactor>
    <cofactor evidence="6">
        <name>Mn(2+)</name>
        <dbReference type="ChEBI" id="CHEBI:29035"/>
    </cofactor>
    <text evidence="6">Mg(2+). Can also accept Mn(2+).</text>
</comment>
<dbReference type="RefSeq" id="WP_135848500.1">
    <property type="nucleotide sequence ID" value="NZ_RHPJ01000001.1"/>
</dbReference>
<dbReference type="PRINTS" id="PR00471">
    <property type="entry name" value="ACETATEKNASE"/>
</dbReference>
<keyword evidence="6" id="KW-0479">Metal-binding</keyword>
<dbReference type="InterPro" id="IPR023865">
    <property type="entry name" value="Aliphatic_acid_kinase_CS"/>
</dbReference>
<feature type="binding site" evidence="6">
    <location>
        <position position="103"/>
    </location>
    <ligand>
        <name>substrate</name>
    </ligand>
</feature>
<feature type="binding site" evidence="6">
    <location>
        <begin position="220"/>
        <end position="224"/>
    </location>
    <ligand>
        <name>ATP</name>
        <dbReference type="ChEBI" id="CHEBI:30616"/>
    </ligand>
</feature>
<feature type="binding site" evidence="6">
    <location>
        <position position="22"/>
    </location>
    <ligand>
        <name>Mg(2+)</name>
        <dbReference type="ChEBI" id="CHEBI:18420"/>
    </ligand>
</feature>
<comment type="subunit">
    <text evidence="6">Homodimer.</text>
</comment>
<dbReference type="InterPro" id="IPR004372">
    <property type="entry name" value="Ac/propionate_kinase"/>
</dbReference>
<dbReference type="Pfam" id="PF00871">
    <property type="entry name" value="Acetate_kinase"/>
    <property type="match status" value="1"/>
</dbReference>
<dbReference type="OrthoDB" id="9802453at2"/>
<evidence type="ECO:0000256" key="5">
    <source>
        <dbReference type="ARBA" id="ARBA00022840"/>
    </source>
</evidence>